<dbReference type="AlphaFoldDB" id="A0A8E2ELJ6"/>
<evidence type="ECO:0000313" key="2">
    <source>
        <dbReference type="EMBL" id="OCK86227.1"/>
    </source>
</evidence>
<feature type="compositionally biased region" description="Polar residues" evidence="1">
    <location>
        <begin position="1"/>
        <end position="11"/>
    </location>
</feature>
<feature type="region of interest" description="Disordered" evidence="1">
    <location>
        <begin position="1"/>
        <end position="105"/>
    </location>
</feature>
<dbReference type="Proteomes" id="UP000250266">
    <property type="component" value="Unassembled WGS sequence"/>
</dbReference>
<reference evidence="2 3" key="1">
    <citation type="journal article" date="2016" name="Nat. Commun.">
        <title>Ectomycorrhizal ecology is imprinted in the genome of the dominant symbiotic fungus Cenococcum geophilum.</title>
        <authorList>
            <consortium name="DOE Joint Genome Institute"/>
            <person name="Peter M."/>
            <person name="Kohler A."/>
            <person name="Ohm R.A."/>
            <person name="Kuo A."/>
            <person name="Krutzmann J."/>
            <person name="Morin E."/>
            <person name="Arend M."/>
            <person name="Barry K.W."/>
            <person name="Binder M."/>
            <person name="Choi C."/>
            <person name="Clum A."/>
            <person name="Copeland A."/>
            <person name="Grisel N."/>
            <person name="Haridas S."/>
            <person name="Kipfer T."/>
            <person name="LaButti K."/>
            <person name="Lindquist E."/>
            <person name="Lipzen A."/>
            <person name="Maire R."/>
            <person name="Meier B."/>
            <person name="Mihaltcheva S."/>
            <person name="Molinier V."/>
            <person name="Murat C."/>
            <person name="Poggeler S."/>
            <person name="Quandt C.A."/>
            <person name="Sperisen C."/>
            <person name="Tritt A."/>
            <person name="Tisserant E."/>
            <person name="Crous P.W."/>
            <person name="Henrissat B."/>
            <person name="Nehls U."/>
            <person name="Egli S."/>
            <person name="Spatafora J.W."/>
            <person name="Grigoriev I.V."/>
            <person name="Martin F.M."/>
        </authorList>
    </citation>
    <scope>NUCLEOTIDE SEQUENCE [LARGE SCALE GENOMIC DNA]</scope>
    <source>
        <strain evidence="2 3">CBS 459.81</strain>
    </source>
</reference>
<feature type="region of interest" description="Disordered" evidence="1">
    <location>
        <begin position="378"/>
        <end position="456"/>
    </location>
</feature>
<name>A0A8E2ELJ6_9PEZI</name>
<sequence length="748" mass="81728">MNGVQNGNQYPHSPEESSQKTTKNANGHTGGQSSSEEETNEDDEGDGSTEQDVVAPSGGFGVGRGKRPAIRVENIGGDELLDDDEAPHRGTGPESGKRLDSLAPLRNKKRTFSNVSTNSVLHGEIDDLSDDQSAFPRRKIARRLSNSISKGLLTYKKSASAVEETDSDTVDASENAIASSDEETEAEETSKAVDVDDEDYSGVNLITDDSDLEQHELFLEQQEEELIINEEQNFSGLFDQTRRFSLGSSGSDDFDFGANLDGAFMANDDLPDVSFDQFFSFGTGARAPDHGEGRKYSDGSAKRVRFDDEVHVSDSSSSTTSDLDSNIFPDLMEQDKLPPNIYQMYQNEADGTLSSDGEHSYWDFREDEGRVAQRNGHILSDDLEEDSSDAGSSGYETDMGDTTDEEDFPPPTTVHSPQSLLRHPSSAASDKTASPRPFQRSTPKTIARRGRPPLCGEFVHDETRKAIAVSDKRTGTVRYYCPPRQRSKVPNYPNSLSSTTNNSPRTSMRHLNGDDSDFSEVSSQPIPYNTDVMLSGVFGTAPTTGDFLLGGQVIGPLEAFYPFVNIGPNGDVISDGDEDDDDDDEDDFENKLDISAFFEFGSDEDESDMDEDLTDFPTTPAMSTIAQNGSSPCRTSPIKSSPIVHRRNASDAMLEHFDRGVVTAFRNNQNRYRDIARLPHDPGLRASVSRPVRSGRSAETLISPLRKRGSISSKSITAPTFEVVSKAKNTAPGRVISKHRGPRAGTFV</sequence>
<feature type="compositionally biased region" description="Low complexity" evidence="1">
    <location>
        <begin position="490"/>
        <end position="506"/>
    </location>
</feature>
<feature type="region of interest" description="Disordered" evidence="1">
    <location>
        <begin position="158"/>
        <end position="197"/>
    </location>
</feature>
<feature type="region of interest" description="Disordered" evidence="1">
    <location>
        <begin position="481"/>
        <end position="521"/>
    </location>
</feature>
<dbReference type="OrthoDB" id="5399183at2759"/>
<accession>A0A8E2ELJ6</accession>
<gene>
    <name evidence="2" type="ORF">K432DRAFT_412750</name>
</gene>
<evidence type="ECO:0000256" key="1">
    <source>
        <dbReference type="SAM" id="MobiDB-lite"/>
    </source>
</evidence>
<keyword evidence="3" id="KW-1185">Reference proteome</keyword>
<evidence type="ECO:0000313" key="3">
    <source>
        <dbReference type="Proteomes" id="UP000250266"/>
    </source>
</evidence>
<proteinExistence type="predicted"/>
<feature type="compositionally biased region" description="Acidic residues" evidence="1">
    <location>
        <begin position="398"/>
        <end position="408"/>
    </location>
</feature>
<dbReference type="EMBL" id="KV744807">
    <property type="protein sequence ID" value="OCK86227.1"/>
    <property type="molecule type" value="Genomic_DNA"/>
</dbReference>
<organism evidence="2 3">
    <name type="scientific">Lepidopterella palustris CBS 459.81</name>
    <dbReference type="NCBI Taxonomy" id="1314670"/>
    <lineage>
        <taxon>Eukaryota</taxon>
        <taxon>Fungi</taxon>
        <taxon>Dikarya</taxon>
        <taxon>Ascomycota</taxon>
        <taxon>Pezizomycotina</taxon>
        <taxon>Dothideomycetes</taxon>
        <taxon>Pleosporomycetidae</taxon>
        <taxon>Mytilinidiales</taxon>
        <taxon>Argynnaceae</taxon>
        <taxon>Lepidopterella</taxon>
    </lineage>
</organism>
<feature type="compositionally biased region" description="Acidic residues" evidence="1">
    <location>
        <begin position="35"/>
        <end position="49"/>
    </location>
</feature>
<protein>
    <submittedName>
        <fullName evidence="2">Uncharacterized protein</fullName>
    </submittedName>
</protein>